<dbReference type="EMBL" id="JAGMWT010000008">
    <property type="protein sequence ID" value="KAH7123961.1"/>
    <property type="molecule type" value="Genomic_DNA"/>
</dbReference>
<dbReference type="InterPro" id="IPR046591">
    <property type="entry name" value="DUF6649"/>
</dbReference>
<organism evidence="2 3">
    <name type="scientific">Dendryphion nanum</name>
    <dbReference type="NCBI Taxonomy" id="256645"/>
    <lineage>
        <taxon>Eukaryota</taxon>
        <taxon>Fungi</taxon>
        <taxon>Dikarya</taxon>
        <taxon>Ascomycota</taxon>
        <taxon>Pezizomycotina</taxon>
        <taxon>Dothideomycetes</taxon>
        <taxon>Pleosporomycetidae</taxon>
        <taxon>Pleosporales</taxon>
        <taxon>Torulaceae</taxon>
        <taxon>Dendryphion</taxon>
    </lineage>
</organism>
<dbReference type="Proteomes" id="UP000700596">
    <property type="component" value="Unassembled WGS sequence"/>
</dbReference>
<comment type="caution">
    <text evidence="2">The sequence shown here is derived from an EMBL/GenBank/DDBJ whole genome shotgun (WGS) entry which is preliminary data.</text>
</comment>
<sequence>MAQVIAPAIPSNKDRINSNPQNAAPHGKKRAADSSLENEQRLSKRFDLLNLVDGTGTRLYIPVSPSSSPSPSATTTTTTKPHSPQRLPSSHHKPRRPASPSSSMHLDETPHKIYIHDLAAELSDIESDSETPIFLPDIEAHIAKIPKHVLRAKEPEELKTTKENQLVLWSGVGEEESERVRRAIWERGRRERIERLKGGGGGLIGVDVNVVADASADADADAMDLD</sequence>
<dbReference type="OrthoDB" id="5345504at2759"/>
<proteinExistence type="predicted"/>
<feature type="region of interest" description="Disordered" evidence="1">
    <location>
        <begin position="1"/>
        <end position="39"/>
    </location>
</feature>
<feature type="compositionally biased region" description="Low complexity" evidence="1">
    <location>
        <begin position="62"/>
        <end position="84"/>
    </location>
</feature>
<dbReference type="Pfam" id="PF20354">
    <property type="entry name" value="DUF6649"/>
    <property type="match status" value="1"/>
</dbReference>
<name>A0A9P9IKM4_9PLEO</name>
<accession>A0A9P9IKM4</accession>
<keyword evidence="3" id="KW-1185">Reference proteome</keyword>
<evidence type="ECO:0000313" key="3">
    <source>
        <dbReference type="Proteomes" id="UP000700596"/>
    </source>
</evidence>
<evidence type="ECO:0000313" key="2">
    <source>
        <dbReference type="EMBL" id="KAH7123961.1"/>
    </source>
</evidence>
<evidence type="ECO:0000256" key="1">
    <source>
        <dbReference type="SAM" id="MobiDB-lite"/>
    </source>
</evidence>
<feature type="region of interest" description="Disordered" evidence="1">
    <location>
        <begin position="60"/>
        <end position="108"/>
    </location>
</feature>
<dbReference type="AlphaFoldDB" id="A0A9P9IKM4"/>
<protein>
    <submittedName>
        <fullName evidence="2">Uncharacterized protein</fullName>
    </submittedName>
</protein>
<reference evidence="2" key="1">
    <citation type="journal article" date="2021" name="Nat. Commun.">
        <title>Genetic determinants of endophytism in the Arabidopsis root mycobiome.</title>
        <authorList>
            <person name="Mesny F."/>
            <person name="Miyauchi S."/>
            <person name="Thiergart T."/>
            <person name="Pickel B."/>
            <person name="Atanasova L."/>
            <person name="Karlsson M."/>
            <person name="Huettel B."/>
            <person name="Barry K.W."/>
            <person name="Haridas S."/>
            <person name="Chen C."/>
            <person name="Bauer D."/>
            <person name="Andreopoulos W."/>
            <person name="Pangilinan J."/>
            <person name="LaButti K."/>
            <person name="Riley R."/>
            <person name="Lipzen A."/>
            <person name="Clum A."/>
            <person name="Drula E."/>
            <person name="Henrissat B."/>
            <person name="Kohler A."/>
            <person name="Grigoriev I.V."/>
            <person name="Martin F.M."/>
            <person name="Hacquard S."/>
        </authorList>
    </citation>
    <scope>NUCLEOTIDE SEQUENCE</scope>
    <source>
        <strain evidence="2">MPI-CAGE-CH-0243</strain>
    </source>
</reference>
<gene>
    <name evidence="2" type="ORF">B0J11DRAFT_530330</name>
</gene>